<evidence type="ECO:0000256" key="7">
    <source>
        <dbReference type="ARBA" id="ARBA00023310"/>
    </source>
</evidence>
<comment type="function">
    <text evidence="8">F(1)F(0) ATP synthase produces ATP from ADP in the presence of a proton or sodium gradient. F-type ATPases consist of two structural domains, F(1) containing the extramembraneous catalytic core and F(0) containing the membrane proton channel, linked together by a central stalk and a peripheral stalk. During catalysis, ATP synthesis in the catalytic domain of F(1) is coupled via a rotary mechanism of the central stalk subunits to proton translocation.</text>
</comment>
<dbReference type="Pfam" id="PF00213">
    <property type="entry name" value="OSCP"/>
    <property type="match status" value="1"/>
</dbReference>
<dbReference type="GO" id="GO:0005886">
    <property type="term" value="C:plasma membrane"/>
    <property type="evidence" value="ECO:0007669"/>
    <property type="project" value="UniProtKB-SubCell"/>
</dbReference>
<dbReference type="PRINTS" id="PR00125">
    <property type="entry name" value="ATPASEDELTA"/>
</dbReference>
<evidence type="ECO:0000256" key="3">
    <source>
        <dbReference type="ARBA" id="ARBA00022781"/>
    </source>
</evidence>
<reference evidence="10" key="1">
    <citation type="submission" date="2018-02" db="EMBL/GenBank/DDBJ databases">
        <title>Genome sequence of Candidatus Liberibacter europaeus.</title>
        <authorList>
            <person name="Frampton R.A."/>
            <person name="Thompson S.M."/>
            <person name="David C."/>
            <person name="Addison S.M."/>
            <person name="Smith G.R."/>
        </authorList>
    </citation>
    <scope>NUCLEOTIDE SEQUENCE [LARGE SCALE GENOMIC DNA]</scope>
</reference>
<proteinExistence type="inferred from homology"/>
<dbReference type="InterPro" id="IPR026015">
    <property type="entry name" value="ATP_synth_OSCP/delta_N_sf"/>
</dbReference>
<dbReference type="GO" id="GO:0045259">
    <property type="term" value="C:proton-transporting ATP synthase complex"/>
    <property type="evidence" value="ECO:0007669"/>
    <property type="project" value="UniProtKB-KW"/>
</dbReference>
<keyword evidence="7 8" id="KW-0066">ATP synthesis</keyword>
<dbReference type="SUPFAM" id="SSF47928">
    <property type="entry name" value="N-terminal domain of the delta subunit of the F1F0-ATP synthase"/>
    <property type="match status" value="1"/>
</dbReference>
<dbReference type="AlphaFoldDB" id="A0A2T4VYM3"/>
<comment type="subcellular location">
    <subcellularLocation>
        <location evidence="8">Cell membrane</location>
        <topology evidence="8">Peripheral membrane protein</topology>
    </subcellularLocation>
    <subcellularLocation>
        <location evidence="1">Membrane</location>
    </subcellularLocation>
</comment>
<dbReference type="InterPro" id="IPR000711">
    <property type="entry name" value="ATPase_OSCP/dsu"/>
</dbReference>
<organism evidence="9 10">
    <name type="scientific">Candidatus Liberibacter europaeus</name>
    <dbReference type="NCBI Taxonomy" id="744859"/>
    <lineage>
        <taxon>Bacteria</taxon>
        <taxon>Pseudomonadati</taxon>
        <taxon>Pseudomonadota</taxon>
        <taxon>Alphaproteobacteria</taxon>
        <taxon>Hyphomicrobiales</taxon>
        <taxon>Rhizobiaceae</taxon>
        <taxon>Liberibacter</taxon>
    </lineage>
</organism>
<accession>A0A2T4VYM3</accession>
<keyword evidence="4 8" id="KW-0406">Ion transport</keyword>
<evidence type="ECO:0000256" key="8">
    <source>
        <dbReference type="HAMAP-Rule" id="MF_01416"/>
    </source>
</evidence>
<dbReference type="GO" id="GO:0046933">
    <property type="term" value="F:proton-transporting ATP synthase activity, rotational mechanism"/>
    <property type="evidence" value="ECO:0007669"/>
    <property type="project" value="UniProtKB-UniRule"/>
</dbReference>
<sequence length="186" mass="20789">MADSLGLFSDLSGRYSHSLFITASNGGILDVVSNDIMRLESLILESFDFRSFINNPVFSMKERKMAVEDLIKKASFCTITGNFLRLLVANGRLSILSSVIRSFHAVCLYYRDEVVAYVRTFGTISSDQQDQLRDCLRKVANKSVVLNLVEDNSLMGGFVAEIDSNQIDASLRTKLFRISLILKEVG</sequence>
<evidence type="ECO:0000256" key="4">
    <source>
        <dbReference type="ARBA" id="ARBA00023065"/>
    </source>
</evidence>
<keyword evidence="3 8" id="KW-0375">Hydrogen ion transport</keyword>
<dbReference type="HAMAP" id="MF_01416">
    <property type="entry name" value="ATP_synth_delta_bact"/>
    <property type="match status" value="1"/>
</dbReference>
<dbReference type="EMBL" id="PSQJ01000001">
    <property type="protein sequence ID" value="PTL86879.1"/>
    <property type="molecule type" value="Genomic_DNA"/>
</dbReference>
<dbReference type="Gene3D" id="1.10.520.20">
    <property type="entry name" value="N-terminal domain of the delta subunit of the F1F0-ATP synthase"/>
    <property type="match status" value="1"/>
</dbReference>
<keyword evidence="2 8" id="KW-0813">Transport</keyword>
<keyword evidence="5 8" id="KW-0472">Membrane</keyword>
<keyword evidence="6 8" id="KW-0139">CF(1)</keyword>
<protein>
    <recommendedName>
        <fullName evidence="8">ATP synthase subunit delta</fullName>
    </recommendedName>
    <alternativeName>
        <fullName evidence="8">ATP synthase F(1) sector subunit delta</fullName>
    </alternativeName>
    <alternativeName>
        <fullName evidence="8">F-type ATPase subunit delta</fullName>
        <shortName evidence="8">F-ATPase subunit delta</shortName>
    </alternativeName>
</protein>
<dbReference type="NCBIfam" id="TIGR01145">
    <property type="entry name" value="ATP_synt_delta"/>
    <property type="match status" value="1"/>
</dbReference>
<dbReference type="PANTHER" id="PTHR11910">
    <property type="entry name" value="ATP SYNTHASE DELTA CHAIN"/>
    <property type="match status" value="1"/>
</dbReference>
<dbReference type="Proteomes" id="UP000240811">
    <property type="component" value="Unassembled WGS sequence"/>
</dbReference>
<evidence type="ECO:0000256" key="1">
    <source>
        <dbReference type="ARBA" id="ARBA00004370"/>
    </source>
</evidence>
<name>A0A2T4VYM3_9HYPH</name>
<evidence type="ECO:0000256" key="2">
    <source>
        <dbReference type="ARBA" id="ARBA00022448"/>
    </source>
</evidence>
<evidence type="ECO:0000256" key="6">
    <source>
        <dbReference type="ARBA" id="ARBA00023196"/>
    </source>
</evidence>
<evidence type="ECO:0000313" key="9">
    <source>
        <dbReference type="EMBL" id="PTL86879.1"/>
    </source>
</evidence>
<evidence type="ECO:0000313" key="10">
    <source>
        <dbReference type="Proteomes" id="UP000240811"/>
    </source>
</evidence>
<evidence type="ECO:0000256" key="5">
    <source>
        <dbReference type="ARBA" id="ARBA00023136"/>
    </source>
</evidence>
<comment type="function">
    <text evidence="8">This protein is part of the stalk that links CF(0) to CF(1). It either transmits conformational changes from CF(0) to CF(1) or is implicated in proton conduction.</text>
</comment>
<keyword evidence="8" id="KW-1003">Cell membrane</keyword>
<gene>
    <name evidence="8 9" type="primary">atpH</name>
    <name evidence="9" type="ORF">C4617_00145</name>
</gene>
<comment type="similarity">
    <text evidence="8">Belongs to the ATPase delta chain family.</text>
</comment>
<comment type="caution">
    <text evidence="9">The sequence shown here is derived from an EMBL/GenBank/DDBJ whole genome shotgun (WGS) entry which is preliminary data.</text>
</comment>